<keyword evidence="3" id="KW-0472">Membrane</keyword>
<dbReference type="AlphaFoldDB" id="A0A7C8ILB1"/>
<evidence type="ECO:0000313" key="5">
    <source>
        <dbReference type="Proteomes" id="UP000481858"/>
    </source>
</evidence>
<keyword evidence="1" id="KW-0539">Nucleus</keyword>
<proteinExistence type="predicted"/>
<dbReference type="EMBL" id="WUBL01000154">
    <property type="protein sequence ID" value="KAF2964358.1"/>
    <property type="molecule type" value="Genomic_DNA"/>
</dbReference>
<dbReference type="Proteomes" id="UP000481858">
    <property type="component" value="Unassembled WGS sequence"/>
</dbReference>
<evidence type="ECO:0000256" key="3">
    <source>
        <dbReference type="SAM" id="Phobius"/>
    </source>
</evidence>
<dbReference type="GO" id="GO:0001228">
    <property type="term" value="F:DNA-binding transcription activator activity, RNA polymerase II-specific"/>
    <property type="evidence" value="ECO:0007669"/>
    <property type="project" value="TreeGrafter"/>
</dbReference>
<feature type="region of interest" description="Disordered" evidence="2">
    <location>
        <begin position="1"/>
        <end position="26"/>
    </location>
</feature>
<dbReference type="InParanoid" id="A0A7C8ILB1"/>
<feature type="compositionally biased region" description="Acidic residues" evidence="2">
    <location>
        <begin position="15"/>
        <end position="26"/>
    </location>
</feature>
<dbReference type="InterPro" id="IPR053157">
    <property type="entry name" value="Sterol_Uptake_Regulator"/>
</dbReference>
<keyword evidence="3" id="KW-0812">Transmembrane</keyword>
<accession>A0A7C8ILB1</accession>
<evidence type="ECO:0000256" key="2">
    <source>
        <dbReference type="SAM" id="MobiDB-lite"/>
    </source>
</evidence>
<keyword evidence="3" id="KW-1133">Transmembrane helix</keyword>
<evidence type="ECO:0000313" key="4">
    <source>
        <dbReference type="EMBL" id="KAF2964358.1"/>
    </source>
</evidence>
<name>A0A7C8ILB1_9PEZI</name>
<dbReference type="OrthoDB" id="3546279at2759"/>
<dbReference type="PANTHER" id="PTHR47784:SF5">
    <property type="entry name" value="STEROL UPTAKE CONTROL PROTEIN 2"/>
    <property type="match status" value="1"/>
</dbReference>
<evidence type="ECO:0008006" key="6">
    <source>
        <dbReference type="Google" id="ProtNLM"/>
    </source>
</evidence>
<feature type="transmembrane region" description="Helical" evidence="3">
    <location>
        <begin position="244"/>
        <end position="263"/>
    </location>
</feature>
<gene>
    <name evidence="4" type="ORF">GQX73_g9200</name>
</gene>
<feature type="transmembrane region" description="Helical" evidence="3">
    <location>
        <begin position="269"/>
        <end position="291"/>
    </location>
</feature>
<protein>
    <recommendedName>
        <fullName evidence="6">C6 transcription factor</fullName>
    </recommendedName>
</protein>
<reference evidence="4 5" key="1">
    <citation type="submission" date="2019-12" db="EMBL/GenBank/DDBJ databases">
        <title>Draft genome sequence of the ascomycete Xylaria multiplex DSM 110363.</title>
        <authorList>
            <person name="Buettner E."/>
            <person name="Kellner H."/>
        </authorList>
    </citation>
    <scope>NUCLEOTIDE SEQUENCE [LARGE SCALE GENOMIC DNA]</scope>
    <source>
        <strain evidence="4 5">DSM 110363</strain>
    </source>
</reference>
<organism evidence="4 5">
    <name type="scientific">Xylaria multiplex</name>
    <dbReference type="NCBI Taxonomy" id="323545"/>
    <lineage>
        <taxon>Eukaryota</taxon>
        <taxon>Fungi</taxon>
        <taxon>Dikarya</taxon>
        <taxon>Ascomycota</taxon>
        <taxon>Pezizomycotina</taxon>
        <taxon>Sordariomycetes</taxon>
        <taxon>Xylariomycetidae</taxon>
        <taxon>Xylariales</taxon>
        <taxon>Xylariaceae</taxon>
        <taxon>Xylaria</taxon>
    </lineage>
</organism>
<evidence type="ECO:0000256" key="1">
    <source>
        <dbReference type="ARBA" id="ARBA00023242"/>
    </source>
</evidence>
<dbReference type="InterPro" id="IPR021858">
    <property type="entry name" value="Fun_TF"/>
</dbReference>
<sequence>MQSPVISDPGSVQQSEEDLSPEEDPDEAQVWLRQLELMHHYTTTTCQKMPRANELLRLWQIEIPRLAAHHPYLMHQILAVAAYHRAYLHPADRDSFELEALRHHSNTVKSFHKAIQHLNEESCHTVFAAAMLVIINTFASHALTTQISTSSTLGDLLGSFVLIRGMNGILQSFEHLLQDGPLGPLLILSQRPSSLPLLETLIQKLHELLSDFRDDSSDMTICRQEVHNFIHTIERGMITSDRPLLRIIMYWPIALTDGFLTLLHQRQRTALVVLSYYGVALVAAGFDVWFLERWGQKLLQEIETLVGSQADSLKWQLDTLKKALQPN</sequence>
<comment type="caution">
    <text evidence="4">The sequence shown here is derived from an EMBL/GenBank/DDBJ whole genome shotgun (WGS) entry which is preliminary data.</text>
</comment>
<dbReference type="PANTHER" id="PTHR47784">
    <property type="entry name" value="STEROL UPTAKE CONTROL PROTEIN 2"/>
    <property type="match status" value="1"/>
</dbReference>
<dbReference type="Pfam" id="PF11951">
    <property type="entry name" value="Fungal_trans_2"/>
    <property type="match status" value="1"/>
</dbReference>
<keyword evidence="5" id="KW-1185">Reference proteome</keyword>
<feature type="compositionally biased region" description="Polar residues" evidence="2">
    <location>
        <begin position="1"/>
        <end position="14"/>
    </location>
</feature>